<proteinExistence type="predicted"/>
<accession>A0ABT8Y777</accession>
<keyword evidence="2" id="KW-1185">Reference proteome</keyword>
<evidence type="ECO:0008006" key="3">
    <source>
        <dbReference type="Google" id="ProtNLM"/>
    </source>
</evidence>
<reference evidence="1" key="1">
    <citation type="submission" date="2023-07" db="EMBL/GenBank/DDBJ databases">
        <authorList>
            <person name="Kim M."/>
        </authorList>
    </citation>
    <scope>NUCLEOTIDE SEQUENCE</scope>
    <source>
        <strain evidence="1">BIUV-7</strain>
    </source>
</reference>
<evidence type="ECO:0000313" key="1">
    <source>
        <dbReference type="EMBL" id="MDO6414170.1"/>
    </source>
</evidence>
<gene>
    <name evidence="1" type="ORF">Q4F19_07235</name>
</gene>
<evidence type="ECO:0000313" key="2">
    <source>
        <dbReference type="Proteomes" id="UP001169764"/>
    </source>
</evidence>
<organism evidence="1 2">
    <name type="scientific">Sphingomonas natans</name>
    <dbReference type="NCBI Taxonomy" id="3063330"/>
    <lineage>
        <taxon>Bacteria</taxon>
        <taxon>Pseudomonadati</taxon>
        <taxon>Pseudomonadota</taxon>
        <taxon>Alphaproteobacteria</taxon>
        <taxon>Sphingomonadales</taxon>
        <taxon>Sphingomonadaceae</taxon>
        <taxon>Sphingomonas</taxon>
    </lineage>
</organism>
<name>A0ABT8Y777_9SPHN</name>
<protein>
    <recommendedName>
        <fullName evidence="3">DUF1508 domain-containing protein</fullName>
    </recommendedName>
</protein>
<sequence length="80" mass="8791">MHHFRLYFLDPDGRILRAENYSGDNDASAVAEAIRQDHPGYVEIWQGTRRAASINPDTGQVAHGALGKTLSVRSSMHGLS</sequence>
<dbReference type="RefSeq" id="WP_303541172.1">
    <property type="nucleotide sequence ID" value="NZ_JAUOTP010000003.1"/>
</dbReference>
<dbReference type="EMBL" id="JAUOTP010000003">
    <property type="protein sequence ID" value="MDO6414170.1"/>
    <property type="molecule type" value="Genomic_DNA"/>
</dbReference>
<comment type="caution">
    <text evidence="1">The sequence shown here is derived from an EMBL/GenBank/DDBJ whole genome shotgun (WGS) entry which is preliminary data.</text>
</comment>
<dbReference type="Proteomes" id="UP001169764">
    <property type="component" value="Unassembled WGS sequence"/>
</dbReference>